<dbReference type="Gene3D" id="2.60.120.260">
    <property type="entry name" value="Galactose-binding domain-like"/>
    <property type="match status" value="2"/>
</dbReference>
<evidence type="ECO:0000256" key="1">
    <source>
        <dbReference type="SAM" id="SignalP"/>
    </source>
</evidence>
<comment type="caution">
    <text evidence="3">The sequence shown here is derived from an EMBL/GenBank/DDBJ whole genome shotgun (WGS) entry which is preliminary data.</text>
</comment>
<feature type="chain" id="PRO_5016357641" description="Fibronectin type-III domain-containing protein" evidence="1">
    <location>
        <begin position="21"/>
        <end position="1510"/>
    </location>
</feature>
<organism evidence="3 4">
    <name type="scientific">Flavobacterium aciduliphilum</name>
    <dbReference type="NCBI Taxonomy" id="1101402"/>
    <lineage>
        <taxon>Bacteria</taxon>
        <taxon>Pseudomonadati</taxon>
        <taxon>Bacteroidota</taxon>
        <taxon>Flavobacteriia</taxon>
        <taxon>Flavobacteriales</taxon>
        <taxon>Flavobacteriaceae</taxon>
        <taxon>Flavobacterium</taxon>
    </lineage>
</organism>
<feature type="domain" description="Fibronectin type-III" evidence="2">
    <location>
        <begin position="1236"/>
        <end position="1325"/>
    </location>
</feature>
<keyword evidence="4" id="KW-1185">Reference proteome</keyword>
<proteinExistence type="predicted"/>
<dbReference type="InterPro" id="IPR003961">
    <property type="entry name" value="FN3_dom"/>
</dbReference>
<sequence>MQKNTLFLLLSILFFNLLQSQNLVVNGDFESGGVGVGFNINSSGYTYLAAPTGTTAAGNYAFGVNPYPYNTSNFISGFDHTTGTGTGKMMIIDGSTDGGNPSFWKAGNTGGGICGLTVGTTYTFSFWIKSISTNVTGTSTQADVRVVFNNATVVTSPASTLASLPAAGWVKKTYTITPTNACVNIELRNYNTNPVGNDFAIDDITLTPPPAPLALTYSFVNYSCATSNDGAIALYATGGTAPYTYSITGPTSAPSNNTGFFPNLSAGTYTGSVVDATSTTVSVNNIVISPATTTNPLTISPNTSACPNSPTTLTVSGGTTYNWTASPTDATLTTPTLPTIIVSPTTTTTYTATSSATSTSNLIYNGDFSLGNTGFYTDYQFLNPTNTSGSQRAFGVVTNPSNWYSTFSNCTDHTGGGKMMVIDGSIYNSGNDKIWSQTIPVVANQNYTFSYWIQSVTNTNTASIVTKINGVTIGTGAAPLVSTCGNWTQYTYTWNSGTNTQALISLNDTNVNAAGNDFALDDISFTTNTTCNVSKSVQVSVIPLSITVPNNQTACNGVTIPTLNFTSNIPGTTFSWTNNNPLLTIGASGNGSSIAPILATNTTSSPIVATITVTGSYNGCTNDIKTFTITINPSPSVTVNNIQKCTGDQSPATITATPSTPGTYSYSWTVPGTATNPGNVASFNATVAGNYSVVITNTSTGCSSASSTGTFTYLLNCCPNDITIPIPATLCTNNSCTTLSASYIDTKDTTSYTVSSIPYNPVNINSVGVAATNLCIQDDAASSPVTLPFKFSYYGKCYTTFQVTTNISLRLFNGTQPFPNCVAASFPWAYTAQLPALAANTAFLNSIFFPMQDTDPRISGGQSPSTVSIKYVVTGVAPCRKMIVNVSDMGLYQCNQGQGLQESQVILYESTNIIDINIKKRTSCTGWNSGSGVIGLVNDTGTSGIAPPTRNTGTWTATNEAWRFTPSGASLSTFQWLNASGTVIGTTPNISVCPSTTTTYTAQVKYTECNNPGPATIRTVTKPVTVEVYPDDTQNPVDITQCAPNNVFNLTSNEPIVLGSLPSGSYDISYYTSQADAQNSANPIADPVHYISTGQTIYMALQSSSNICVRVKAFNLVYNPCTPCPTITNPIGTQTLCIGGNPTPFTVTTTFTGANSISYVYFNSAQTGSSMYSGGTLLGTATPNGSGIASYDAPILGTAGSLPNIAGTYYVYAIANPAPSDPTCRPYQEIIVTVNPILSPSLSCGIGTVHSVTFNWLAVPNATSYTATYTINSGTPTAVSNINNVLTYTVSSLNPNDSVCITITPVGGSGTCFASSSLCCTANPCIPPTVTVNNSTVCQGQSATVTATPGTAGTYSYAWSGPYTTNPGNVASFTTTIAGTYTVTITDTTTNCSGTGSGTVTVNPNPTVTVNSPTVCQGQSATVTATPTPSGTYSYSWSGPFTTNPGNVASFTTTIAGTYSVIITDTTTSCVSASASGTVTVNPNPTVTVNNPTVCQGQSAAITASPLPAT</sequence>
<evidence type="ECO:0000313" key="3">
    <source>
        <dbReference type="EMBL" id="RAR70160.1"/>
    </source>
</evidence>
<dbReference type="InterPro" id="IPR013783">
    <property type="entry name" value="Ig-like_fold"/>
</dbReference>
<protein>
    <recommendedName>
        <fullName evidence="2">Fibronectin type-III domain-containing protein</fullName>
    </recommendedName>
</protein>
<accession>A0A328Y982</accession>
<evidence type="ECO:0000259" key="2">
    <source>
        <dbReference type="PROSITE" id="PS50853"/>
    </source>
</evidence>
<reference evidence="3 4" key="1">
    <citation type="submission" date="2018-06" db="EMBL/GenBank/DDBJ databases">
        <title>Genomic Encyclopedia of Archaeal and Bacterial Type Strains, Phase II (KMG-II): from individual species to whole genera.</title>
        <authorList>
            <person name="Goeker M."/>
        </authorList>
    </citation>
    <scope>NUCLEOTIDE SEQUENCE [LARGE SCALE GENOMIC DNA]</scope>
    <source>
        <strain evidence="3 4">DSM 25663</strain>
    </source>
</reference>
<dbReference type="Gene3D" id="2.60.40.10">
    <property type="entry name" value="Immunoglobulins"/>
    <property type="match status" value="2"/>
</dbReference>
<dbReference type="EMBL" id="QLSZ01000012">
    <property type="protein sequence ID" value="RAR70160.1"/>
    <property type="molecule type" value="Genomic_DNA"/>
</dbReference>
<dbReference type="Proteomes" id="UP000248840">
    <property type="component" value="Unassembled WGS sequence"/>
</dbReference>
<feature type="non-terminal residue" evidence="3">
    <location>
        <position position="1510"/>
    </location>
</feature>
<evidence type="ECO:0000313" key="4">
    <source>
        <dbReference type="Proteomes" id="UP000248840"/>
    </source>
</evidence>
<gene>
    <name evidence="3" type="ORF">CLV55_11272</name>
</gene>
<name>A0A328Y982_9FLAO</name>
<dbReference type="PROSITE" id="PS50853">
    <property type="entry name" value="FN3"/>
    <property type="match status" value="1"/>
</dbReference>
<dbReference type="SUPFAM" id="SSF49785">
    <property type="entry name" value="Galactose-binding domain-like"/>
    <property type="match status" value="1"/>
</dbReference>
<keyword evidence="1" id="KW-0732">Signal</keyword>
<dbReference type="InterPro" id="IPR008979">
    <property type="entry name" value="Galactose-bd-like_sf"/>
</dbReference>
<feature type="signal peptide" evidence="1">
    <location>
        <begin position="1"/>
        <end position="20"/>
    </location>
</feature>